<feature type="transmembrane region" description="Helical" evidence="6">
    <location>
        <begin position="20"/>
        <end position="41"/>
    </location>
</feature>
<keyword evidence="3 6" id="KW-0812">Transmembrane</keyword>
<evidence type="ECO:0000259" key="7">
    <source>
        <dbReference type="Pfam" id="PF02687"/>
    </source>
</evidence>
<evidence type="ECO:0000256" key="6">
    <source>
        <dbReference type="SAM" id="Phobius"/>
    </source>
</evidence>
<dbReference type="PANTHER" id="PTHR30287">
    <property type="entry name" value="MEMBRANE COMPONENT OF PREDICTED ABC SUPERFAMILY METABOLITE UPTAKE TRANSPORTER"/>
    <property type="match status" value="1"/>
</dbReference>
<feature type="transmembrane region" description="Helical" evidence="6">
    <location>
        <begin position="644"/>
        <end position="666"/>
    </location>
</feature>
<keyword evidence="4 6" id="KW-1133">Transmembrane helix</keyword>
<feature type="transmembrane region" description="Helical" evidence="6">
    <location>
        <begin position="429"/>
        <end position="450"/>
    </location>
</feature>
<feature type="transmembrane region" description="Helical" evidence="6">
    <location>
        <begin position="312"/>
        <end position="336"/>
    </location>
</feature>
<keyword evidence="2" id="KW-1003">Cell membrane</keyword>
<dbReference type="EMBL" id="WSFT01000009">
    <property type="protein sequence ID" value="MBS4537015.1"/>
    <property type="molecule type" value="Genomic_DNA"/>
</dbReference>
<feature type="domain" description="MacB-like periplasmic core" evidence="8">
    <location>
        <begin position="434"/>
        <end position="609"/>
    </location>
</feature>
<evidence type="ECO:0000256" key="3">
    <source>
        <dbReference type="ARBA" id="ARBA00022692"/>
    </source>
</evidence>
<accession>A0A942USA4</accession>
<dbReference type="InterPro" id="IPR025857">
    <property type="entry name" value="MacB_PCD"/>
</dbReference>
<feature type="domain" description="ABC3 transporter permease C-terminal" evidence="7">
    <location>
        <begin position="264"/>
        <end position="384"/>
    </location>
</feature>
<dbReference type="InterPro" id="IPR038766">
    <property type="entry name" value="Membrane_comp_ABC_pdt"/>
</dbReference>
<sequence>MKKLDLRLLRLIKNSKGQFIAITVLIIIGLIIYTGLSMAAINLEESIDTYFNRMNFSDLFIEAVELSDGDIEKIQQITDVSKVEGRIVVDVPFKDEDQDAKVRLISQGKDKEINKLYTVKGDKNIEKKEVLMLKQFAEARSLDVGNDITLEIGGKDIIFTIKGIVSSPEYIYLMEDEQSLLPTPKKFGVVYMDEKYLEEILGYSGVYTEALVTSKNTENLEVLKEEIEDQMKGSKIRRIYPREDQLSNRMVHEEIKGLKQVSSTIPLLFLGVAGIIIAALISRMIRNDRMSIGVMKSLGYNNRKILAHYTKLSLSLGLIGSVIGILLGSLLANQMAKMYLNFFNIPFLEGRFYPEFTLYGIILSVMFCVLAGLWGARKVLKIDPAESMRPDPPKKGGRVFVDRIGFLWRRLNFSEKMVFRNIFRNKKRFIFLSLGIAITFSIVIMPFAMLDAMNTMFDKHYTDFQLMEYNINFNRPMTGDVIEDIKEELQIGKIENKIEYPFEIINEEKEKVVTIIGLEENTEFYDFTSVKGDDIELPKKGILLSEGLAKVLDLEEGDNIEIKTFNNDENIKVEVKGIIRQSLGSNGYMNISQMREEFIGSNITTGVYINSDEDVKNRLDDLEYVSFIQSTKDMINIYMEFTDLIILSLGIMLLAGGILGFVIIYNSTIMNIAERRLEFSSLRVLGLSKKEIFKIVTKENAIMTITGILLGIPLGLYMIKYLESMYSTDIYTLRVDISLLSYLGSILATVIFVIIAQLATYRKIKNLDFIEALKNRIT</sequence>
<gene>
    <name evidence="9" type="ORF">GOQ27_00990</name>
</gene>
<evidence type="ECO:0000313" key="9">
    <source>
        <dbReference type="EMBL" id="MBS4537015.1"/>
    </source>
</evidence>
<dbReference type="GO" id="GO:0005886">
    <property type="term" value="C:plasma membrane"/>
    <property type="evidence" value="ECO:0007669"/>
    <property type="project" value="UniProtKB-SubCell"/>
</dbReference>
<dbReference type="Pfam" id="PF02687">
    <property type="entry name" value="FtsX"/>
    <property type="match status" value="2"/>
</dbReference>
<dbReference type="InterPro" id="IPR003838">
    <property type="entry name" value="ABC3_permease_C"/>
</dbReference>
<feature type="transmembrane region" description="Helical" evidence="6">
    <location>
        <begin position="356"/>
        <end position="376"/>
    </location>
</feature>
<feature type="transmembrane region" description="Helical" evidence="6">
    <location>
        <begin position="265"/>
        <end position="285"/>
    </location>
</feature>
<reference evidence="9" key="1">
    <citation type="submission" date="2019-12" db="EMBL/GenBank/DDBJ databases">
        <title>Clostridiaceae gen. nov. sp. nov., isolated from sediment in Xinjiang, China.</title>
        <authorList>
            <person name="Zhang R."/>
        </authorList>
    </citation>
    <scope>NUCLEOTIDE SEQUENCE</scope>
    <source>
        <strain evidence="9">D2Q-11</strain>
    </source>
</reference>
<evidence type="ECO:0000259" key="8">
    <source>
        <dbReference type="Pfam" id="PF12704"/>
    </source>
</evidence>
<keyword evidence="5 6" id="KW-0472">Membrane</keyword>
<feature type="transmembrane region" description="Helical" evidence="6">
    <location>
        <begin position="739"/>
        <end position="759"/>
    </location>
</feature>
<comment type="subcellular location">
    <subcellularLocation>
        <location evidence="1">Cell membrane</location>
        <topology evidence="1">Multi-pass membrane protein</topology>
    </subcellularLocation>
</comment>
<dbReference type="RefSeq" id="WP_203364948.1">
    <property type="nucleotide sequence ID" value="NZ_WSFT01000009.1"/>
</dbReference>
<evidence type="ECO:0000256" key="2">
    <source>
        <dbReference type="ARBA" id="ARBA00022475"/>
    </source>
</evidence>
<keyword evidence="10" id="KW-1185">Reference proteome</keyword>
<proteinExistence type="predicted"/>
<organism evidence="9 10">
    <name type="scientific">Anaeromonas frigoriresistens</name>
    <dbReference type="NCBI Taxonomy" id="2683708"/>
    <lineage>
        <taxon>Bacteria</taxon>
        <taxon>Bacillati</taxon>
        <taxon>Bacillota</taxon>
        <taxon>Tissierellia</taxon>
        <taxon>Tissierellales</taxon>
        <taxon>Thermohalobacteraceae</taxon>
        <taxon>Anaeromonas</taxon>
    </lineage>
</organism>
<feature type="domain" description="ABC3 transporter permease C-terminal" evidence="7">
    <location>
        <begin position="651"/>
        <end position="767"/>
    </location>
</feature>
<dbReference type="PANTHER" id="PTHR30287:SF1">
    <property type="entry name" value="INNER MEMBRANE PROTEIN"/>
    <property type="match status" value="1"/>
</dbReference>
<dbReference type="Pfam" id="PF12704">
    <property type="entry name" value="MacB_PCD"/>
    <property type="match status" value="1"/>
</dbReference>
<name>A0A942USA4_9FIRM</name>
<evidence type="ECO:0000256" key="1">
    <source>
        <dbReference type="ARBA" id="ARBA00004651"/>
    </source>
</evidence>
<evidence type="ECO:0000256" key="4">
    <source>
        <dbReference type="ARBA" id="ARBA00022989"/>
    </source>
</evidence>
<feature type="transmembrane region" description="Helical" evidence="6">
    <location>
        <begin position="700"/>
        <end position="719"/>
    </location>
</feature>
<comment type="caution">
    <text evidence="9">The sequence shown here is derived from an EMBL/GenBank/DDBJ whole genome shotgun (WGS) entry which is preliminary data.</text>
</comment>
<dbReference type="Proteomes" id="UP000724672">
    <property type="component" value="Unassembled WGS sequence"/>
</dbReference>
<dbReference type="AlphaFoldDB" id="A0A942USA4"/>
<evidence type="ECO:0000256" key="5">
    <source>
        <dbReference type="ARBA" id="ARBA00023136"/>
    </source>
</evidence>
<protein>
    <submittedName>
        <fullName evidence="9">FtsX-like permease family protein</fullName>
    </submittedName>
</protein>
<evidence type="ECO:0000313" key="10">
    <source>
        <dbReference type="Proteomes" id="UP000724672"/>
    </source>
</evidence>